<dbReference type="RefSeq" id="WP_377329951.1">
    <property type="nucleotide sequence ID" value="NZ_JBHSNG010000035.1"/>
</dbReference>
<feature type="compositionally biased region" description="Polar residues" evidence="2">
    <location>
        <begin position="315"/>
        <end position="330"/>
    </location>
</feature>
<dbReference type="PANTHER" id="PTHR10907">
    <property type="entry name" value="REGUCALCIN"/>
    <property type="match status" value="1"/>
</dbReference>
<keyword evidence="5" id="KW-1185">Reference proteome</keyword>
<evidence type="ECO:0000313" key="5">
    <source>
        <dbReference type="Proteomes" id="UP001596111"/>
    </source>
</evidence>
<dbReference type="InterPro" id="IPR011042">
    <property type="entry name" value="6-blade_b-propeller_TolB-like"/>
</dbReference>
<feature type="domain" description="SMP-30/Gluconolactonase/LRE-like region" evidence="3">
    <location>
        <begin position="16"/>
        <end position="262"/>
    </location>
</feature>
<dbReference type="PANTHER" id="PTHR10907:SF47">
    <property type="entry name" value="REGUCALCIN"/>
    <property type="match status" value="1"/>
</dbReference>
<dbReference type="InterPro" id="IPR013658">
    <property type="entry name" value="SGL"/>
</dbReference>
<feature type="region of interest" description="Disordered" evidence="2">
    <location>
        <begin position="297"/>
        <end position="330"/>
    </location>
</feature>
<proteinExistence type="inferred from homology"/>
<accession>A0ABW0T1C6</accession>
<evidence type="ECO:0000259" key="3">
    <source>
        <dbReference type="Pfam" id="PF08450"/>
    </source>
</evidence>
<comment type="caution">
    <text evidence="4">The sequence shown here is derived from an EMBL/GenBank/DDBJ whole genome shotgun (WGS) entry which is preliminary data.</text>
</comment>
<evidence type="ECO:0000256" key="1">
    <source>
        <dbReference type="ARBA" id="ARBA00008853"/>
    </source>
</evidence>
<comment type="similarity">
    <text evidence="1">Belongs to the SMP-30/CGR1 family.</text>
</comment>
<dbReference type="EMBL" id="JBHSNG010000035">
    <property type="protein sequence ID" value="MFC5583171.1"/>
    <property type="molecule type" value="Genomic_DNA"/>
</dbReference>
<sequence>MSGLVASSALDAGNLLGEGILWCPRAQALYWTDIQASTLWRHHPVTGSTETWPMPERLASFALCERDDWLLLGLASRLAFLHLPSGTLEPLCEVEAELPTRLNDGVCDREGRFVFGTLHEPHDGGPKKAVGSFYRFDADLSLHRLDLGHVAISNSLAFSPDGRTMYFCDSPRRVIQRCSYAVDGSVGLAEDWLDLRAIDGEPDGSTVDAAGGLWNAQWGMGRVVRYAPNGVQDLVVTVPARQPTRPALGGAALDTLYITSARDGLSEQARREDPQAGHLFRVPSPVQGLPEARFAGVPRSVAARGRHDGLHDESQPSASQRGATSTRSHP</sequence>
<dbReference type="GO" id="GO:0016787">
    <property type="term" value="F:hydrolase activity"/>
    <property type="evidence" value="ECO:0007669"/>
    <property type="project" value="UniProtKB-KW"/>
</dbReference>
<name>A0ABW0T1C6_9GAMM</name>
<dbReference type="Proteomes" id="UP001596111">
    <property type="component" value="Unassembled WGS sequence"/>
</dbReference>
<keyword evidence="4" id="KW-0378">Hydrolase</keyword>
<evidence type="ECO:0000256" key="2">
    <source>
        <dbReference type="SAM" id="MobiDB-lite"/>
    </source>
</evidence>
<organism evidence="4 5">
    <name type="scientific">Rhodanobacter terrae</name>
    <dbReference type="NCBI Taxonomy" id="418647"/>
    <lineage>
        <taxon>Bacteria</taxon>
        <taxon>Pseudomonadati</taxon>
        <taxon>Pseudomonadota</taxon>
        <taxon>Gammaproteobacteria</taxon>
        <taxon>Lysobacterales</taxon>
        <taxon>Rhodanobacteraceae</taxon>
        <taxon>Rhodanobacter</taxon>
    </lineage>
</organism>
<feature type="compositionally biased region" description="Basic and acidic residues" evidence="2">
    <location>
        <begin position="305"/>
        <end position="314"/>
    </location>
</feature>
<gene>
    <name evidence="4" type="ORF">ACFPPB_18820</name>
</gene>
<evidence type="ECO:0000313" key="4">
    <source>
        <dbReference type="EMBL" id="MFC5583171.1"/>
    </source>
</evidence>
<protein>
    <submittedName>
        <fullName evidence="4">SMP-30/gluconolactonase/LRE family protein</fullName>
        <ecNumber evidence="4">3.1.1.99</ecNumber>
    </submittedName>
</protein>
<dbReference type="PRINTS" id="PR01790">
    <property type="entry name" value="SMP30FAMILY"/>
</dbReference>
<dbReference type="InterPro" id="IPR005511">
    <property type="entry name" value="SMP-30"/>
</dbReference>
<dbReference type="EC" id="3.1.1.99" evidence="4"/>
<reference evidence="5" key="1">
    <citation type="journal article" date="2019" name="Int. J. Syst. Evol. Microbiol.">
        <title>The Global Catalogue of Microorganisms (GCM) 10K type strain sequencing project: providing services to taxonomists for standard genome sequencing and annotation.</title>
        <authorList>
            <consortium name="The Broad Institute Genomics Platform"/>
            <consortium name="The Broad Institute Genome Sequencing Center for Infectious Disease"/>
            <person name="Wu L."/>
            <person name="Ma J."/>
        </authorList>
    </citation>
    <scope>NUCLEOTIDE SEQUENCE [LARGE SCALE GENOMIC DNA]</scope>
    <source>
        <strain evidence="5">CGMCC 1.13587</strain>
    </source>
</reference>
<dbReference type="Gene3D" id="2.120.10.30">
    <property type="entry name" value="TolB, C-terminal domain"/>
    <property type="match status" value="1"/>
</dbReference>
<dbReference type="Pfam" id="PF08450">
    <property type="entry name" value="SGL"/>
    <property type="match status" value="1"/>
</dbReference>
<dbReference type="SUPFAM" id="SSF63829">
    <property type="entry name" value="Calcium-dependent phosphotriesterase"/>
    <property type="match status" value="1"/>
</dbReference>